<sequence>MATFLFIITPLFWLPIALLLCELLLDEGLQSVAYAYQLQGSVRISSQGDVYYRHQHGKLVYLRPLTRWLIVLRVQGLDHQWMLVWRDSCTDASYRTLKMFTYLHFSPR</sequence>
<reference evidence="2" key="1">
    <citation type="submission" date="2012-12" db="EMBL/GenBank/DDBJ databases">
        <title>Genome Sequence of Photobacterium leiognathi lrivu.4.1.</title>
        <authorList>
            <person name="Urbanczyk H."/>
            <person name="Ogura Y."/>
            <person name="Hayashi T."/>
            <person name="Dunlap P.V."/>
        </authorList>
    </citation>
    <scope>NUCLEOTIDE SEQUENCE [LARGE SCALE GENOMIC DNA]</scope>
    <source>
        <strain evidence="2">lrivu.4.1</strain>
    </source>
</reference>
<organism evidence="1 2">
    <name type="scientific">Photobacterium leiognathi lrivu.4.1</name>
    <dbReference type="NCBI Taxonomy" id="1248232"/>
    <lineage>
        <taxon>Bacteria</taxon>
        <taxon>Pseudomonadati</taxon>
        <taxon>Pseudomonadota</taxon>
        <taxon>Gammaproteobacteria</taxon>
        <taxon>Vibrionales</taxon>
        <taxon>Vibrionaceae</taxon>
        <taxon>Photobacterium</taxon>
    </lineage>
</organism>
<dbReference type="eggNOG" id="ENOG5031NXJ">
    <property type="taxonomic scope" value="Bacteria"/>
</dbReference>
<accession>A0A0U1P7W1</accession>
<evidence type="ECO:0008006" key="3">
    <source>
        <dbReference type="Google" id="ProtNLM"/>
    </source>
</evidence>
<dbReference type="HOGENOM" id="CLU_159981_0_0_6"/>
<protein>
    <recommendedName>
        <fullName evidence="3">Cell shape-determining protein</fullName>
    </recommendedName>
</protein>
<evidence type="ECO:0000313" key="1">
    <source>
        <dbReference type="EMBL" id="GAD30781.1"/>
    </source>
</evidence>
<dbReference type="Proteomes" id="UP000030675">
    <property type="component" value="Unassembled WGS sequence"/>
</dbReference>
<proteinExistence type="predicted"/>
<dbReference type="AlphaFoldDB" id="A0A0U1P7W1"/>
<dbReference type="EMBL" id="DF196819">
    <property type="protein sequence ID" value="GAD30781.1"/>
    <property type="molecule type" value="Genomic_DNA"/>
</dbReference>
<dbReference type="InterPro" id="IPR009883">
    <property type="entry name" value="YgfX"/>
</dbReference>
<name>A0A0U1P7W1_PHOLE</name>
<gene>
    <name evidence="1" type="ORF">PLEI_2437</name>
</gene>
<evidence type="ECO:0000313" key="2">
    <source>
        <dbReference type="Proteomes" id="UP000030675"/>
    </source>
</evidence>
<dbReference type="Pfam" id="PF07254">
    <property type="entry name" value="Cpta_toxin"/>
    <property type="match status" value="1"/>
</dbReference>